<organism evidence="1 2">
    <name type="scientific">Coniosporium uncinatum</name>
    <dbReference type="NCBI Taxonomy" id="93489"/>
    <lineage>
        <taxon>Eukaryota</taxon>
        <taxon>Fungi</taxon>
        <taxon>Dikarya</taxon>
        <taxon>Ascomycota</taxon>
        <taxon>Pezizomycotina</taxon>
        <taxon>Dothideomycetes</taxon>
        <taxon>Dothideomycetes incertae sedis</taxon>
        <taxon>Coniosporium</taxon>
    </lineage>
</organism>
<sequence length="455" mass="52172">MANFSFLEADFPALPDVSVPVGAKPPLPLTAKARKQEARALLLRAVNATIGNIPLTSLQIYLNPVRVHASRGVGLHTDCDLERYFDFIIHTHRKRRVLVRLSVPDEDNNREPEVVLGDKGTTVQLSKWLHEWITSHLATDDAVTSDTGCFGYKQQWNWWQCCKKTFDFQSLPGELRNQVYGYLLGPSIDVCASGSNRDWCRDVERIITGRDEKGCTDNTRSPGGMAFSRQRSERYAEYASPSVLLDYTVHRRSPSDTPVMAVLFLNRRIREEALSLGWQNSQLVLTHVNQIRAFALWFPKSGYEQLQSLRLDLRNDQLLSFFGADLPGIYESYDPEETFGSARVLQTIPQLKHLVLHVDSPMAAVEYDPWKREFKHHYRWWTALPSTSCHRTLIDWALAFAFEYIKDILKIELIGYIKTSIRIKWEQRLADHKAGKEVDVVGEIDAIKKLPEQFL</sequence>
<name>A0ACC3DT04_9PEZI</name>
<proteinExistence type="predicted"/>
<protein>
    <submittedName>
        <fullName evidence="1">Uncharacterized protein</fullName>
    </submittedName>
</protein>
<evidence type="ECO:0000313" key="2">
    <source>
        <dbReference type="Proteomes" id="UP001186974"/>
    </source>
</evidence>
<accession>A0ACC3DT04</accession>
<evidence type="ECO:0000313" key="1">
    <source>
        <dbReference type="EMBL" id="KAK3079914.1"/>
    </source>
</evidence>
<keyword evidence="2" id="KW-1185">Reference proteome</keyword>
<comment type="caution">
    <text evidence="1">The sequence shown here is derived from an EMBL/GenBank/DDBJ whole genome shotgun (WGS) entry which is preliminary data.</text>
</comment>
<dbReference type="Proteomes" id="UP001186974">
    <property type="component" value="Unassembled WGS sequence"/>
</dbReference>
<dbReference type="EMBL" id="JAWDJW010000849">
    <property type="protein sequence ID" value="KAK3079914.1"/>
    <property type="molecule type" value="Genomic_DNA"/>
</dbReference>
<reference evidence="1" key="1">
    <citation type="submission" date="2024-09" db="EMBL/GenBank/DDBJ databases">
        <title>Black Yeasts Isolated from many extreme environments.</title>
        <authorList>
            <person name="Coleine C."/>
            <person name="Stajich J.E."/>
            <person name="Selbmann L."/>
        </authorList>
    </citation>
    <scope>NUCLEOTIDE SEQUENCE</scope>
    <source>
        <strain evidence="1">CCFEE 5737</strain>
    </source>
</reference>
<gene>
    <name evidence="1" type="ORF">LTS18_003599</name>
</gene>